<dbReference type="Proteomes" id="UP001165960">
    <property type="component" value="Unassembled WGS sequence"/>
</dbReference>
<evidence type="ECO:0000313" key="2">
    <source>
        <dbReference type="Proteomes" id="UP001165960"/>
    </source>
</evidence>
<accession>A0ACC2TVB2</accession>
<sequence>MDADIKMTTNYRNVAIAGGAGKLGQYLTREFLSQGTFKVKVLTRVESKATELHEEFRQRGAEIVQVNYKDQASIKSALQNIHVVISALGSYDLFENQGLLINAAKESGVVRFVPSEFSIDVEG</sequence>
<comment type="caution">
    <text evidence="1">The sequence shown here is derived from an EMBL/GenBank/DDBJ whole genome shotgun (WGS) entry which is preliminary data.</text>
</comment>
<protein>
    <submittedName>
        <fullName evidence="1">Uncharacterized protein</fullName>
    </submittedName>
</protein>
<proteinExistence type="predicted"/>
<organism evidence="1 2">
    <name type="scientific">Entomophthora muscae</name>
    <dbReference type="NCBI Taxonomy" id="34485"/>
    <lineage>
        <taxon>Eukaryota</taxon>
        <taxon>Fungi</taxon>
        <taxon>Fungi incertae sedis</taxon>
        <taxon>Zoopagomycota</taxon>
        <taxon>Entomophthoromycotina</taxon>
        <taxon>Entomophthoromycetes</taxon>
        <taxon>Entomophthorales</taxon>
        <taxon>Entomophthoraceae</taxon>
        <taxon>Entomophthora</taxon>
    </lineage>
</organism>
<keyword evidence="2" id="KW-1185">Reference proteome</keyword>
<gene>
    <name evidence="1" type="ORF">DSO57_1003971</name>
</gene>
<name>A0ACC2TVB2_9FUNG</name>
<reference evidence="1" key="1">
    <citation type="submission" date="2022-04" db="EMBL/GenBank/DDBJ databases">
        <title>Genome of the entomopathogenic fungus Entomophthora muscae.</title>
        <authorList>
            <person name="Elya C."/>
            <person name="Lovett B.R."/>
            <person name="Lee E."/>
            <person name="Macias A.M."/>
            <person name="Hajek A.E."/>
            <person name="De Bivort B.L."/>
            <person name="Kasson M.T."/>
            <person name="De Fine Licht H.H."/>
            <person name="Stajich J.E."/>
        </authorList>
    </citation>
    <scope>NUCLEOTIDE SEQUENCE</scope>
    <source>
        <strain evidence="1">Berkeley</strain>
    </source>
</reference>
<evidence type="ECO:0000313" key="1">
    <source>
        <dbReference type="EMBL" id="KAJ9078700.1"/>
    </source>
</evidence>
<dbReference type="EMBL" id="QTSX02002139">
    <property type="protein sequence ID" value="KAJ9078700.1"/>
    <property type="molecule type" value="Genomic_DNA"/>
</dbReference>